<dbReference type="OrthoDB" id="424753at2759"/>
<dbReference type="AlphaFoldDB" id="A0A6H5HNC0"/>
<dbReference type="Gene3D" id="2.60.120.380">
    <property type="match status" value="1"/>
</dbReference>
<dbReference type="SUPFAM" id="SSF49758">
    <property type="entry name" value="Calpain large subunit, middle domain (domain III)"/>
    <property type="match status" value="1"/>
</dbReference>
<protein>
    <submittedName>
        <fullName evidence="1">Uncharacterized protein</fullName>
    </submittedName>
</protein>
<reference evidence="1 2" key="1">
    <citation type="submission" date="2020-02" db="EMBL/GenBank/DDBJ databases">
        <authorList>
            <person name="Ferguson B K."/>
        </authorList>
    </citation>
    <scope>NUCLEOTIDE SEQUENCE [LARGE SCALE GENOMIC DNA]</scope>
</reference>
<proteinExistence type="predicted"/>
<evidence type="ECO:0000313" key="2">
    <source>
        <dbReference type="Proteomes" id="UP000479000"/>
    </source>
</evidence>
<keyword evidence="2" id="KW-1185">Reference proteome</keyword>
<evidence type="ECO:0000313" key="1">
    <source>
        <dbReference type="EMBL" id="CAB0017729.1"/>
    </source>
</evidence>
<feature type="non-terminal residue" evidence="1">
    <location>
        <position position="57"/>
    </location>
</feature>
<dbReference type="EMBL" id="CADCXU010031889">
    <property type="protein sequence ID" value="CAB0017729.1"/>
    <property type="molecule type" value="Genomic_DNA"/>
</dbReference>
<accession>A0A6H5HNC0</accession>
<sequence length="57" mass="6537">MSYNEFVKTFSHIEAVHLDSETARDEPSLHNKSQWQMRVYQGAWIRGVSAGGCRNNP</sequence>
<dbReference type="InterPro" id="IPR036213">
    <property type="entry name" value="Calpain_III_sf"/>
</dbReference>
<gene>
    <name evidence="1" type="ORF">NTEN_LOCUS21682</name>
</gene>
<dbReference type="Proteomes" id="UP000479000">
    <property type="component" value="Unassembled WGS sequence"/>
</dbReference>
<name>A0A6H5HNC0_9HEMI</name>
<organism evidence="1 2">
    <name type="scientific">Nesidiocoris tenuis</name>
    <dbReference type="NCBI Taxonomy" id="355587"/>
    <lineage>
        <taxon>Eukaryota</taxon>
        <taxon>Metazoa</taxon>
        <taxon>Ecdysozoa</taxon>
        <taxon>Arthropoda</taxon>
        <taxon>Hexapoda</taxon>
        <taxon>Insecta</taxon>
        <taxon>Pterygota</taxon>
        <taxon>Neoptera</taxon>
        <taxon>Paraneoptera</taxon>
        <taxon>Hemiptera</taxon>
        <taxon>Heteroptera</taxon>
        <taxon>Panheteroptera</taxon>
        <taxon>Cimicomorpha</taxon>
        <taxon>Miridae</taxon>
        <taxon>Dicyphina</taxon>
        <taxon>Nesidiocoris</taxon>
    </lineage>
</organism>